<sequence>MIEIVNQPQKLKKNVQDCDCKVYDHVPSKHKQFNKSPVLAAKYKI</sequence>
<evidence type="ECO:0000313" key="1">
    <source>
        <dbReference type="EMBL" id="RQO94147.1"/>
    </source>
</evidence>
<organism evidence="1 2">
    <name type="scientific">Populus trichocarpa</name>
    <name type="common">Western balsam poplar</name>
    <name type="synonym">Populus balsamifera subsp. trichocarpa</name>
    <dbReference type="NCBI Taxonomy" id="3694"/>
    <lineage>
        <taxon>Eukaryota</taxon>
        <taxon>Viridiplantae</taxon>
        <taxon>Streptophyta</taxon>
        <taxon>Embryophyta</taxon>
        <taxon>Tracheophyta</taxon>
        <taxon>Spermatophyta</taxon>
        <taxon>Magnoliopsida</taxon>
        <taxon>eudicotyledons</taxon>
        <taxon>Gunneridae</taxon>
        <taxon>Pentapetalae</taxon>
        <taxon>rosids</taxon>
        <taxon>fabids</taxon>
        <taxon>Malpighiales</taxon>
        <taxon>Salicaceae</taxon>
        <taxon>Saliceae</taxon>
        <taxon>Populus</taxon>
    </lineage>
</organism>
<reference evidence="1 2" key="1">
    <citation type="journal article" date="2006" name="Science">
        <title>The genome of black cottonwood, Populus trichocarpa (Torr. &amp; Gray).</title>
        <authorList>
            <person name="Tuskan G.A."/>
            <person name="Difazio S."/>
            <person name="Jansson S."/>
            <person name="Bohlmann J."/>
            <person name="Grigoriev I."/>
            <person name="Hellsten U."/>
            <person name="Putnam N."/>
            <person name="Ralph S."/>
            <person name="Rombauts S."/>
            <person name="Salamov A."/>
            <person name="Schein J."/>
            <person name="Sterck L."/>
            <person name="Aerts A."/>
            <person name="Bhalerao R.R."/>
            <person name="Bhalerao R.P."/>
            <person name="Blaudez D."/>
            <person name="Boerjan W."/>
            <person name="Brun A."/>
            <person name="Brunner A."/>
            <person name="Busov V."/>
            <person name="Campbell M."/>
            <person name="Carlson J."/>
            <person name="Chalot M."/>
            <person name="Chapman J."/>
            <person name="Chen G.L."/>
            <person name="Cooper D."/>
            <person name="Coutinho P.M."/>
            <person name="Couturier J."/>
            <person name="Covert S."/>
            <person name="Cronk Q."/>
            <person name="Cunningham R."/>
            <person name="Davis J."/>
            <person name="Degroeve S."/>
            <person name="Dejardin A."/>
            <person name="Depamphilis C."/>
            <person name="Detter J."/>
            <person name="Dirks B."/>
            <person name="Dubchak I."/>
            <person name="Duplessis S."/>
            <person name="Ehlting J."/>
            <person name="Ellis B."/>
            <person name="Gendler K."/>
            <person name="Goodstein D."/>
            <person name="Gribskov M."/>
            <person name="Grimwood J."/>
            <person name="Groover A."/>
            <person name="Gunter L."/>
            <person name="Hamberger B."/>
            <person name="Heinze B."/>
            <person name="Helariutta Y."/>
            <person name="Henrissat B."/>
            <person name="Holligan D."/>
            <person name="Holt R."/>
            <person name="Huang W."/>
            <person name="Islam-Faridi N."/>
            <person name="Jones S."/>
            <person name="Jones-Rhoades M."/>
            <person name="Jorgensen R."/>
            <person name="Joshi C."/>
            <person name="Kangasjarvi J."/>
            <person name="Karlsson J."/>
            <person name="Kelleher C."/>
            <person name="Kirkpatrick R."/>
            <person name="Kirst M."/>
            <person name="Kohler A."/>
            <person name="Kalluri U."/>
            <person name="Larimer F."/>
            <person name="Leebens-Mack J."/>
            <person name="Leple J.C."/>
            <person name="Locascio P."/>
            <person name="Lou Y."/>
            <person name="Lucas S."/>
            <person name="Martin F."/>
            <person name="Montanini B."/>
            <person name="Napoli C."/>
            <person name="Nelson D.R."/>
            <person name="Nelson C."/>
            <person name="Nieminen K."/>
            <person name="Nilsson O."/>
            <person name="Pereda V."/>
            <person name="Peter G."/>
            <person name="Philippe R."/>
            <person name="Pilate G."/>
            <person name="Poliakov A."/>
            <person name="Razumovskaya J."/>
            <person name="Richardson P."/>
            <person name="Rinaldi C."/>
            <person name="Ritland K."/>
            <person name="Rouze P."/>
            <person name="Ryaboy D."/>
            <person name="Schmutz J."/>
            <person name="Schrader J."/>
            <person name="Segerman B."/>
            <person name="Shin H."/>
            <person name="Siddiqui A."/>
            <person name="Sterky F."/>
            <person name="Terry A."/>
            <person name="Tsai C.J."/>
            <person name="Uberbacher E."/>
            <person name="Unneberg P."/>
            <person name="Vahala J."/>
            <person name="Wall K."/>
            <person name="Wessler S."/>
            <person name="Yang G."/>
            <person name="Yin T."/>
            <person name="Douglas C."/>
            <person name="Marra M."/>
            <person name="Sandberg G."/>
            <person name="Van de Peer Y."/>
            <person name="Rokhsar D."/>
        </authorList>
    </citation>
    <scope>NUCLEOTIDE SEQUENCE [LARGE SCALE GENOMIC DNA]</scope>
    <source>
        <strain evidence="2">cv. Nisqually</strain>
    </source>
</reference>
<protein>
    <submittedName>
        <fullName evidence="1">Uncharacterized protein</fullName>
    </submittedName>
</protein>
<dbReference type="EMBL" id="CM009297">
    <property type="protein sequence ID" value="RQO94147.1"/>
    <property type="molecule type" value="Genomic_DNA"/>
</dbReference>
<keyword evidence="2" id="KW-1185">Reference proteome</keyword>
<proteinExistence type="predicted"/>
<evidence type="ECO:0000313" key="2">
    <source>
        <dbReference type="Proteomes" id="UP000006729"/>
    </source>
</evidence>
<dbReference type="Proteomes" id="UP000006729">
    <property type="component" value="Chromosome 8"/>
</dbReference>
<dbReference type="InParanoid" id="A0A3N7FCK3"/>
<name>A0A3N7FCK3_POPTR</name>
<accession>A0A3N7FCK3</accession>
<gene>
    <name evidence="1" type="ORF">POPTR_008G042150</name>
</gene>
<dbReference type="AlphaFoldDB" id="A0A3N7FCK3"/>